<name>A0A0C3BR50_SERVB</name>
<dbReference type="GO" id="GO:0005829">
    <property type="term" value="C:cytosol"/>
    <property type="evidence" value="ECO:0007669"/>
    <property type="project" value="TreeGrafter"/>
</dbReference>
<evidence type="ECO:0008006" key="3">
    <source>
        <dbReference type="Google" id="ProtNLM"/>
    </source>
</evidence>
<proteinExistence type="predicted"/>
<evidence type="ECO:0000313" key="1">
    <source>
        <dbReference type="EMBL" id="KIM33936.1"/>
    </source>
</evidence>
<dbReference type="PANTHER" id="PTHR13608:SF3">
    <property type="entry name" value="ARMADILLO-LIKE HELICAL DOMAIN-CONTAINING PROTEIN 3"/>
    <property type="match status" value="1"/>
</dbReference>
<dbReference type="OrthoDB" id="2012278at2759"/>
<dbReference type="PANTHER" id="PTHR13608">
    <property type="entry name" value="ARMADILLO-LIKE HELICAL DOMAIN-CONTAINING PROTEIN 3"/>
    <property type="match status" value="1"/>
</dbReference>
<dbReference type="HOGENOM" id="CLU_710908_0_0_1"/>
<reference evidence="2" key="2">
    <citation type="submission" date="2015-01" db="EMBL/GenBank/DDBJ databases">
        <title>Evolutionary Origins and Diversification of the Mycorrhizal Mutualists.</title>
        <authorList>
            <consortium name="DOE Joint Genome Institute"/>
            <consortium name="Mycorrhizal Genomics Consortium"/>
            <person name="Kohler A."/>
            <person name="Kuo A."/>
            <person name="Nagy L.G."/>
            <person name="Floudas D."/>
            <person name="Copeland A."/>
            <person name="Barry K.W."/>
            <person name="Cichocki N."/>
            <person name="Veneault-Fourrey C."/>
            <person name="LaButti K."/>
            <person name="Lindquist E.A."/>
            <person name="Lipzen A."/>
            <person name="Lundell T."/>
            <person name="Morin E."/>
            <person name="Murat C."/>
            <person name="Riley R."/>
            <person name="Ohm R."/>
            <person name="Sun H."/>
            <person name="Tunlid A."/>
            <person name="Henrissat B."/>
            <person name="Grigoriev I.V."/>
            <person name="Hibbett D.S."/>
            <person name="Martin F."/>
        </authorList>
    </citation>
    <scope>NUCLEOTIDE SEQUENCE [LARGE SCALE GENOMIC DNA]</scope>
    <source>
        <strain evidence="2">MAFF 305830</strain>
    </source>
</reference>
<dbReference type="EMBL" id="KN824277">
    <property type="protein sequence ID" value="KIM33936.1"/>
    <property type="molecule type" value="Genomic_DNA"/>
</dbReference>
<dbReference type="Proteomes" id="UP000054097">
    <property type="component" value="Unassembled WGS sequence"/>
</dbReference>
<organism evidence="1 2">
    <name type="scientific">Serendipita vermifera MAFF 305830</name>
    <dbReference type="NCBI Taxonomy" id="933852"/>
    <lineage>
        <taxon>Eukaryota</taxon>
        <taxon>Fungi</taxon>
        <taxon>Dikarya</taxon>
        <taxon>Basidiomycota</taxon>
        <taxon>Agaricomycotina</taxon>
        <taxon>Agaricomycetes</taxon>
        <taxon>Sebacinales</taxon>
        <taxon>Serendipitaceae</taxon>
        <taxon>Serendipita</taxon>
    </lineage>
</organism>
<keyword evidence="2" id="KW-1185">Reference proteome</keyword>
<dbReference type="STRING" id="933852.A0A0C3BR50"/>
<accession>A0A0C3BR50</accession>
<evidence type="ECO:0000313" key="2">
    <source>
        <dbReference type="Proteomes" id="UP000054097"/>
    </source>
</evidence>
<gene>
    <name evidence="1" type="ORF">M408DRAFT_87901</name>
</gene>
<reference evidence="1 2" key="1">
    <citation type="submission" date="2014-04" db="EMBL/GenBank/DDBJ databases">
        <authorList>
            <consortium name="DOE Joint Genome Institute"/>
            <person name="Kuo A."/>
            <person name="Zuccaro A."/>
            <person name="Kohler A."/>
            <person name="Nagy L.G."/>
            <person name="Floudas D."/>
            <person name="Copeland A."/>
            <person name="Barry K.W."/>
            <person name="Cichocki N."/>
            <person name="Veneault-Fourrey C."/>
            <person name="LaButti K."/>
            <person name="Lindquist E.A."/>
            <person name="Lipzen A."/>
            <person name="Lundell T."/>
            <person name="Morin E."/>
            <person name="Murat C."/>
            <person name="Sun H."/>
            <person name="Tunlid A."/>
            <person name="Henrissat B."/>
            <person name="Grigoriev I.V."/>
            <person name="Hibbett D.S."/>
            <person name="Martin F."/>
            <person name="Nordberg H.P."/>
            <person name="Cantor M.N."/>
            <person name="Hua S.X."/>
        </authorList>
    </citation>
    <scope>NUCLEOTIDE SEQUENCE [LARGE SCALE GENOMIC DNA]</scope>
    <source>
        <strain evidence="1 2">MAFF 305830</strain>
    </source>
</reference>
<dbReference type="InterPro" id="IPR039868">
    <property type="entry name" value="ARMD3-like"/>
</dbReference>
<dbReference type="AlphaFoldDB" id="A0A0C3BR50"/>
<protein>
    <recommendedName>
        <fullName evidence="3">Armadillo-like helical domain-containing protein</fullName>
    </recommendedName>
</protein>
<sequence length="432" mass="48553">MTHLRSKFEATYEKLFEGQPISTISPHVDPDKFWSDIFELQVDSTWLASRFGRLSKDECVNEQKILLSSLFNEALELFVHVGYKDPRKANALETMVVFLRSILQKDLAGWEVMDILAGNVSESDRVFRQLVEGIETVLESPDAPVDLKHRTLQLALVFACGIGQLSPGAYMLRRDLFPVIVMLIKSPDTAPFTFEAVLLLSILANYHKTEAANLNPYLKRLRGSVDHMFLNKVSWALGFAFDTATKAYQTIQDDAPPTIVSSFGTFLTALRPDRALSSTPVETPRELFKDQPIEAAVMLLPLYELFQLNQVFSSVVIESLSVETPSNRSPMIFSLLSLASYIFAHASSVGTPRSLAYANLTMRIYLSIAHEESMTAKLARESGNVRICRQVSVLIGEKWLVLDKYYSGYPNFPNPQRRDQYYAPCLTVASSI</sequence>